<keyword evidence="3" id="KW-0813">Transport</keyword>
<keyword evidence="8" id="KW-0406">Ion transport</keyword>
<dbReference type="InterPro" id="IPR038377">
    <property type="entry name" value="Na/Glc_symporter_sf"/>
</dbReference>
<dbReference type="PANTHER" id="PTHR42985:SF2">
    <property type="entry name" value="SODIUM-DEPENDENT MULTIVITAMIN TRANSPORTER"/>
    <property type="match status" value="1"/>
</dbReference>
<feature type="transmembrane region" description="Helical" evidence="12">
    <location>
        <begin position="100"/>
        <end position="123"/>
    </location>
</feature>
<dbReference type="Gene3D" id="1.20.1730.10">
    <property type="entry name" value="Sodium/glucose cotransporter"/>
    <property type="match status" value="1"/>
</dbReference>
<comment type="caution">
    <text evidence="13">The sequence shown here is derived from an EMBL/GenBank/DDBJ whole genome shotgun (WGS) entry which is preliminary data.</text>
</comment>
<feature type="transmembrane region" description="Helical" evidence="12">
    <location>
        <begin position="430"/>
        <end position="453"/>
    </location>
</feature>
<evidence type="ECO:0000256" key="6">
    <source>
        <dbReference type="ARBA" id="ARBA00022989"/>
    </source>
</evidence>
<feature type="transmembrane region" description="Helical" evidence="12">
    <location>
        <begin position="355"/>
        <end position="380"/>
    </location>
</feature>
<evidence type="ECO:0000256" key="8">
    <source>
        <dbReference type="ARBA" id="ARBA00023065"/>
    </source>
</evidence>
<dbReference type="InterPro" id="IPR001734">
    <property type="entry name" value="Na/solute_symporter"/>
</dbReference>
<evidence type="ECO:0000256" key="5">
    <source>
        <dbReference type="ARBA" id="ARBA00022692"/>
    </source>
</evidence>
<keyword evidence="6 12" id="KW-1133">Transmembrane helix</keyword>
<feature type="transmembrane region" description="Helical" evidence="12">
    <location>
        <begin position="295"/>
        <end position="320"/>
    </location>
</feature>
<keyword evidence="10" id="KW-0739">Sodium transport</keyword>
<name>A0ABR4Q9Z9_9CEST</name>
<keyword evidence="4" id="KW-1003">Cell membrane</keyword>
<evidence type="ECO:0000256" key="9">
    <source>
        <dbReference type="ARBA" id="ARBA00023136"/>
    </source>
</evidence>
<evidence type="ECO:0000256" key="3">
    <source>
        <dbReference type="ARBA" id="ARBA00022448"/>
    </source>
</evidence>
<comment type="subcellular location">
    <subcellularLocation>
        <location evidence="1">Cell membrane</location>
        <topology evidence="1">Multi-pass membrane protein</topology>
    </subcellularLocation>
</comment>
<dbReference type="PROSITE" id="PS50283">
    <property type="entry name" value="NA_SOLUT_SYMP_3"/>
    <property type="match status" value="1"/>
</dbReference>
<dbReference type="Pfam" id="PF00474">
    <property type="entry name" value="SSF"/>
    <property type="match status" value="1"/>
</dbReference>
<comment type="similarity">
    <text evidence="2 11">Belongs to the sodium:solute symporter (SSF) (TC 2.A.21) family.</text>
</comment>
<dbReference type="CDD" id="cd11492">
    <property type="entry name" value="SLC5sbd_NIS-SMVT"/>
    <property type="match status" value="1"/>
</dbReference>
<keyword evidence="5 12" id="KW-0812">Transmembrane</keyword>
<protein>
    <submittedName>
        <fullName evidence="13">Sodium-dependent multivitamin transporter</fullName>
    </submittedName>
</protein>
<reference evidence="13 14" key="1">
    <citation type="journal article" date="2022" name="Front. Cell. Infect. Microbiol.">
        <title>The Genomes of Two Strains of Taenia crassiceps the Animal Model for the Study of Human Cysticercosis.</title>
        <authorList>
            <person name="Bobes R.J."/>
            <person name="Estrada K."/>
            <person name="Rios-Valencia D.G."/>
            <person name="Calderon-Gallegos A."/>
            <person name="de la Torre P."/>
            <person name="Carrero J.C."/>
            <person name="Sanchez-Flores A."/>
            <person name="Laclette J.P."/>
        </authorList>
    </citation>
    <scope>NUCLEOTIDE SEQUENCE [LARGE SCALE GENOMIC DNA]</scope>
    <source>
        <strain evidence="13">WFUcys</strain>
    </source>
</reference>
<evidence type="ECO:0000256" key="2">
    <source>
        <dbReference type="ARBA" id="ARBA00006434"/>
    </source>
</evidence>
<evidence type="ECO:0000256" key="12">
    <source>
        <dbReference type="SAM" id="Phobius"/>
    </source>
</evidence>
<evidence type="ECO:0000313" key="14">
    <source>
        <dbReference type="Proteomes" id="UP001651158"/>
    </source>
</evidence>
<feature type="transmembrane region" description="Helical" evidence="12">
    <location>
        <begin position="177"/>
        <end position="197"/>
    </location>
</feature>
<sequence>MLDDLGWPDYLLTALLFAVYTFVGIFYGFKSSFVKLWHRKCRGKAEEVDSEDNNVGADEMFLANRRLTLLPIVGSTLASFMSAVALAGNNSEFYLFGLEFLNLIFGYIISFPIAAEVYTPVFYKLNLASGHEYLELRFCRVLRWIVTLVFCFQMIIYIAVVLYAPALALSRVTGLPVSASILTSGIIGTLYTALGGLKAVVWTDALQSIVMFAGLILLMVFGCQQVGGIDRVWSIAKEGHRLDVFDFDPNPFVRHSTWTLAIGGAGMVMSIFATNQTQIQRYLACKDLKTARRAIHLQLPINAMLLSMQAIIGLVAYAVFANCDPVLGQEISGYDQLFPHLVMRLFGNIPALRGLFLSTLFAAALSTLSSGVNGIACVLVEDFFMDIYLACCKSSRLQQKTLTFIVRCIATAFGLLIIGLAFLLQVVPAGVLRIAFSIFGAIGGPILTIFTLGMICPFVNKWGGLAGFVASLTAGLTMIVGTLYFYTFKEAWAPPLSTAGCPTNVTILLKEMAMLGITTVPPTPQYVFSFFNLSYLYLTLFSLIVGFVVATVVSLLTGMNSKSPVSHSLLAWQAVWLYSKLPSCVPPQSTPEVMTSLHATKVSAMMYKRDYLGVSGEEGSRKVTLDPDKDVESVLEYRF</sequence>
<keyword evidence="9 12" id="KW-0472">Membrane</keyword>
<keyword evidence="14" id="KW-1185">Reference proteome</keyword>
<feature type="transmembrane region" description="Helical" evidence="12">
    <location>
        <begin position="535"/>
        <end position="556"/>
    </location>
</feature>
<proteinExistence type="inferred from homology"/>
<feature type="transmembrane region" description="Helical" evidence="12">
    <location>
        <begin position="401"/>
        <end position="424"/>
    </location>
</feature>
<gene>
    <name evidence="13" type="ORF">TcWFU_004390</name>
</gene>
<evidence type="ECO:0000256" key="1">
    <source>
        <dbReference type="ARBA" id="ARBA00004651"/>
    </source>
</evidence>
<feature type="transmembrane region" description="Helical" evidence="12">
    <location>
        <begin position="255"/>
        <end position="274"/>
    </location>
</feature>
<dbReference type="InterPro" id="IPR051163">
    <property type="entry name" value="Sodium:Solute_Symporter_SSF"/>
</dbReference>
<evidence type="ECO:0000256" key="10">
    <source>
        <dbReference type="ARBA" id="ARBA00023201"/>
    </source>
</evidence>
<accession>A0ABR4Q9Z9</accession>
<evidence type="ECO:0000256" key="4">
    <source>
        <dbReference type="ARBA" id="ARBA00022475"/>
    </source>
</evidence>
<feature type="transmembrane region" description="Helical" evidence="12">
    <location>
        <begin position="209"/>
        <end position="227"/>
    </location>
</feature>
<dbReference type="Proteomes" id="UP001651158">
    <property type="component" value="Unassembled WGS sequence"/>
</dbReference>
<keyword evidence="7" id="KW-0915">Sodium</keyword>
<feature type="transmembrane region" description="Helical" evidence="12">
    <location>
        <begin position="67"/>
        <end position="88"/>
    </location>
</feature>
<evidence type="ECO:0000256" key="11">
    <source>
        <dbReference type="RuleBase" id="RU362091"/>
    </source>
</evidence>
<feature type="transmembrane region" description="Helical" evidence="12">
    <location>
        <begin position="144"/>
        <end position="165"/>
    </location>
</feature>
<dbReference type="NCBIfam" id="TIGR00813">
    <property type="entry name" value="sss"/>
    <property type="match status" value="1"/>
</dbReference>
<feature type="transmembrane region" description="Helical" evidence="12">
    <location>
        <begin position="465"/>
        <end position="486"/>
    </location>
</feature>
<dbReference type="PANTHER" id="PTHR42985">
    <property type="entry name" value="SODIUM-COUPLED MONOCARBOXYLATE TRANSPORTER"/>
    <property type="match status" value="1"/>
</dbReference>
<organism evidence="13 14">
    <name type="scientific">Taenia crassiceps</name>
    <dbReference type="NCBI Taxonomy" id="6207"/>
    <lineage>
        <taxon>Eukaryota</taxon>
        <taxon>Metazoa</taxon>
        <taxon>Spiralia</taxon>
        <taxon>Lophotrochozoa</taxon>
        <taxon>Platyhelminthes</taxon>
        <taxon>Cestoda</taxon>
        <taxon>Eucestoda</taxon>
        <taxon>Cyclophyllidea</taxon>
        <taxon>Taeniidae</taxon>
        <taxon>Taenia</taxon>
    </lineage>
</organism>
<evidence type="ECO:0000313" key="13">
    <source>
        <dbReference type="EMBL" id="KAL5106178.1"/>
    </source>
</evidence>
<feature type="transmembrane region" description="Helical" evidence="12">
    <location>
        <begin position="12"/>
        <end position="29"/>
    </location>
</feature>
<dbReference type="EMBL" id="JAKROA010000006">
    <property type="protein sequence ID" value="KAL5106178.1"/>
    <property type="molecule type" value="Genomic_DNA"/>
</dbReference>
<evidence type="ECO:0000256" key="7">
    <source>
        <dbReference type="ARBA" id="ARBA00023053"/>
    </source>
</evidence>